<proteinExistence type="predicted"/>
<dbReference type="Proteomes" id="UP000308600">
    <property type="component" value="Unassembled WGS sequence"/>
</dbReference>
<gene>
    <name evidence="1" type="ORF">BDN72DRAFT_905583</name>
</gene>
<evidence type="ECO:0000313" key="1">
    <source>
        <dbReference type="EMBL" id="TFK59733.1"/>
    </source>
</evidence>
<sequence>MSFDVAARWNYNITNLIISFTIARTSEIDALRFQDKDLDLVGTLEYGQFGLIEVVICRMNGISYVRKSIQKVFAMRTREQCSPQYERDLLLLARKSNTKWAPQLLCAFQTPTHLSLIMDYAEGGTLWDVLESSPDERIKAQNMRWWTPQIVSAVHWCHTQGFVHRDIKPHNFVLTPTAHVLLIDFGSAAPLLPPSPDGSQRIPKRHCLVPCGTCDYISPEILKAHEEALVALEFEDDEDNSRAKQKEDEKDEGYGLETDWWSLGVMLYEMAYGVAPFFTKDIRQTYLKIMDHEKCLRFNRSIDVGSEYQNLLQCLLQRAEIRLGRQNVMEITDHPYFEGTLWGTLHTQEPPDGIHLPQFVYQQQPPSTTNGQTTTANSSSPRPGEDKEEYSQGFAFSAFFQSSGFRASTNTDAPNNQSQLSEPQTSTPPSNRPHPNSAAVASSLISSLTSSRLGAVLNQDSNVASAAFLGFSWGPSMDAFPDEVEQNQPQGDHLDVPTQVDNDQRYPIASLSRGLTPNFKVGDVSNLMATPRPQMRHPSLITPKPLLTPAPGTFSRNTPAPKGLEGLFPFVPDTSGTPQSQPRYPFITPNRPSSATASHHPFFSNGDYEDQFDFNPITNTLPRTSTVRRTIPRRLVSDREAMKQLVDCVGMSARKKVMESGRKPKVLDGYQAGGAGAKRRSSLSKSRSRSGSGSGVEKLGLGPPPPLPALSMGVSTSSSSLLSASGGPVRRTSSGSVLGSTPAGGQQQQKPIPPSALRSSSRSRSNSLTGTVKKELRFLPSLIPVPDYASSSQAKISPLLISSGTPSVSYVSSMSSSTTSILNVGGYGTEGPDVDVVQGDEGDAPTETETDDSSSAPPSPSPRPGSALSTSRRSATPTLTATFSGRLSAVRFGFNLGSTGSMSLSAATFVLIFISNYK</sequence>
<reference evidence="1 2" key="1">
    <citation type="journal article" date="2019" name="Nat. Ecol. Evol.">
        <title>Megaphylogeny resolves global patterns of mushroom evolution.</title>
        <authorList>
            <person name="Varga T."/>
            <person name="Krizsan K."/>
            <person name="Foldi C."/>
            <person name="Dima B."/>
            <person name="Sanchez-Garcia M."/>
            <person name="Sanchez-Ramirez S."/>
            <person name="Szollosi G.J."/>
            <person name="Szarkandi J.G."/>
            <person name="Papp V."/>
            <person name="Albert L."/>
            <person name="Andreopoulos W."/>
            <person name="Angelini C."/>
            <person name="Antonin V."/>
            <person name="Barry K.W."/>
            <person name="Bougher N.L."/>
            <person name="Buchanan P."/>
            <person name="Buyck B."/>
            <person name="Bense V."/>
            <person name="Catcheside P."/>
            <person name="Chovatia M."/>
            <person name="Cooper J."/>
            <person name="Damon W."/>
            <person name="Desjardin D."/>
            <person name="Finy P."/>
            <person name="Geml J."/>
            <person name="Haridas S."/>
            <person name="Hughes K."/>
            <person name="Justo A."/>
            <person name="Karasinski D."/>
            <person name="Kautmanova I."/>
            <person name="Kiss B."/>
            <person name="Kocsube S."/>
            <person name="Kotiranta H."/>
            <person name="LaButti K.M."/>
            <person name="Lechner B.E."/>
            <person name="Liimatainen K."/>
            <person name="Lipzen A."/>
            <person name="Lukacs Z."/>
            <person name="Mihaltcheva S."/>
            <person name="Morgado L.N."/>
            <person name="Niskanen T."/>
            <person name="Noordeloos M.E."/>
            <person name="Ohm R.A."/>
            <person name="Ortiz-Santana B."/>
            <person name="Ovrebo C."/>
            <person name="Racz N."/>
            <person name="Riley R."/>
            <person name="Savchenko A."/>
            <person name="Shiryaev A."/>
            <person name="Soop K."/>
            <person name="Spirin V."/>
            <person name="Szebenyi C."/>
            <person name="Tomsovsky M."/>
            <person name="Tulloss R.E."/>
            <person name="Uehling J."/>
            <person name="Grigoriev I.V."/>
            <person name="Vagvolgyi C."/>
            <person name="Papp T."/>
            <person name="Martin F.M."/>
            <person name="Miettinen O."/>
            <person name="Hibbett D.S."/>
            <person name="Nagy L.G."/>
        </authorList>
    </citation>
    <scope>NUCLEOTIDE SEQUENCE [LARGE SCALE GENOMIC DNA]</scope>
    <source>
        <strain evidence="1 2">NL-1719</strain>
    </source>
</reference>
<dbReference type="EMBL" id="ML208906">
    <property type="protein sequence ID" value="TFK59733.1"/>
    <property type="molecule type" value="Genomic_DNA"/>
</dbReference>
<name>A0ACD3A1P5_9AGAR</name>
<accession>A0ACD3A1P5</accession>
<evidence type="ECO:0000313" key="2">
    <source>
        <dbReference type="Proteomes" id="UP000308600"/>
    </source>
</evidence>
<organism evidence="1 2">
    <name type="scientific">Pluteus cervinus</name>
    <dbReference type="NCBI Taxonomy" id="181527"/>
    <lineage>
        <taxon>Eukaryota</taxon>
        <taxon>Fungi</taxon>
        <taxon>Dikarya</taxon>
        <taxon>Basidiomycota</taxon>
        <taxon>Agaricomycotina</taxon>
        <taxon>Agaricomycetes</taxon>
        <taxon>Agaricomycetidae</taxon>
        <taxon>Agaricales</taxon>
        <taxon>Pluteineae</taxon>
        <taxon>Pluteaceae</taxon>
        <taxon>Pluteus</taxon>
    </lineage>
</organism>
<protein>
    <submittedName>
        <fullName evidence="1">Kinase-like protein</fullName>
    </submittedName>
</protein>
<keyword evidence="2" id="KW-1185">Reference proteome</keyword>